<dbReference type="PATRIC" id="fig|43658.5.peg.2955"/>
<dbReference type="AlphaFoldDB" id="A0A0F4QN06"/>
<dbReference type="InterPro" id="IPR022225">
    <property type="entry name" value="Phage_tail_fibre_N"/>
</dbReference>
<evidence type="ECO:0000313" key="3">
    <source>
        <dbReference type="Proteomes" id="UP000033452"/>
    </source>
</evidence>
<protein>
    <submittedName>
        <fullName evidence="2">Tail fiber protein</fullName>
    </submittedName>
</protein>
<organism evidence="2 3">
    <name type="scientific">Pseudoalteromonas rubra</name>
    <dbReference type="NCBI Taxonomy" id="43658"/>
    <lineage>
        <taxon>Bacteria</taxon>
        <taxon>Pseudomonadati</taxon>
        <taxon>Pseudomonadota</taxon>
        <taxon>Gammaproteobacteria</taxon>
        <taxon>Alteromonadales</taxon>
        <taxon>Pseudoalteromonadaceae</taxon>
        <taxon>Pseudoalteromonas</taxon>
    </lineage>
</organism>
<name>A0A0F4QN06_9GAMM</name>
<evidence type="ECO:0000313" key="2">
    <source>
        <dbReference type="EMBL" id="KJZ08017.1"/>
    </source>
</evidence>
<comment type="caution">
    <text evidence="2">The sequence shown here is derived from an EMBL/GenBank/DDBJ whole genome shotgun (WGS) entry which is preliminary data.</text>
</comment>
<gene>
    <name evidence="2" type="ORF">TW77_13980</name>
</gene>
<accession>A0A0F4QN06</accession>
<feature type="domain" description="Phage tail fibre protein N-terminal" evidence="1">
    <location>
        <begin position="12"/>
        <end position="102"/>
    </location>
</feature>
<evidence type="ECO:0000259" key="1">
    <source>
        <dbReference type="Pfam" id="PF12571"/>
    </source>
</evidence>
<dbReference type="Proteomes" id="UP000033452">
    <property type="component" value="Unassembled WGS sequence"/>
</dbReference>
<proteinExistence type="predicted"/>
<keyword evidence="3" id="KW-1185">Reference proteome</keyword>
<reference evidence="2 3" key="1">
    <citation type="journal article" date="2015" name="BMC Genomics">
        <title>Genome mining reveals unlocked bioactive potential of marine Gram-negative bacteria.</title>
        <authorList>
            <person name="Machado H."/>
            <person name="Sonnenschein E.C."/>
            <person name="Melchiorsen J."/>
            <person name="Gram L."/>
        </authorList>
    </citation>
    <scope>NUCLEOTIDE SEQUENCE [LARGE SCALE GENOMIC DNA]</scope>
    <source>
        <strain evidence="2 3">S2471</strain>
    </source>
</reference>
<dbReference type="Pfam" id="PF12571">
    <property type="entry name" value="Phage_tail_fib"/>
    <property type="match status" value="1"/>
</dbReference>
<dbReference type="EMBL" id="JXYA01000031">
    <property type="protein sequence ID" value="KJZ08017.1"/>
    <property type="molecule type" value="Genomic_DNA"/>
</dbReference>
<sequence length="190" mass="20755">MKELGLMSILLQPVITSAGLSALFRAQQGGFKAKISKVGLGSGSYQPHEGITRLQDEKYRLDLASAKTLADDKQLHLTVRDAEQVEGDGFFVNEIGFYTEEEVNGEIQYVLFAVYSSDEPIAYKSNDIELLLAFDLTLTGVPADSITVIDQGVEFNILVAPELAKMGAAQIGNMNRHLKLKFALMDNGVL</sequence>